<dbReference type="PANTHER" id="PTHR38781:SF1">
    <property type="entry name" value="ANTITOXIN DINJ-RELATED"/>
    <property type="match status" value="1"/>
</dbReference>
<reference evidence="3 4" key="1">
    <citation type="submission" date="2018-06" db="EMBL/GenBank/DDBJ databases">
        <authorList>
            <consortium name="Pathogen Informatics"/>
            <person name="Doyle S."/>
        </authorList>
    </citation>
    <scope>NUCLEOTIDE SEQUENCE [LARGE SCALE GENOMIC DNA]</scope>
    <source>
        <strain evidence="3 4">NCTC13102</strain>
    </source>
</reference>
<gene>
    <name evidence="3" type="ORF">NCTC13102_00106</name>
</gene>
<name>A0A2X3BMS0_9HELI</name>
<dbReference type="AlphaFoldDB" id="A0A2X3BMS0"/>
<dbReference type="InterPro" id="IPR007337">
    <property type="entry name" value="RelB/DinJ"/>
</dbReference>
<dbReference type="PANTHER" id="PTHR38781">
    <property type="entry name" value="ANTITOXIN DINJ-RELATED"/>
    <property type="match status" value="1"/>
</dbReference>
<comment type="similarity">
    <text evidence="1">Belongs to the RelB/DinJ antitoxin family.</text>
</comment>
<evidence type="ECO:0000256" key="2">
    <source>
        <dbReference type="ARBA" id="ARBA00022649"/>
    </source>
</evidence>
<dbReference type="NCBIfam" id="TIGR02384">
    <property type="entry name" value="RelB_DinJ"/>
    <property type="match status" value="1"/>
</dbReference>
<evidence type="ECO:0000313" key="4">
    <source>
        <dbReference type="Proteomes" id="UP000250166"/>
    </source>
</evidence>
<dbReference type="RefSeq" id="WP_023947520.1">
    <property type="nucleotide sequence ID" value="NZ_UAWL01000006.1"/>
</dbReference>
<dbReference type="Pfam" id="PF04221">
    <property type="entry name" value="RelB"/>
    <property type="match status" value="1"/>
</dbReference>
<dbReference type="Proteomes" id="UP000250166">
    <property type="component" value="Unassembled WGS sequence"/>
</dbReference>
<dbReference type="GO" id="GO:0006351">
    <property type="term" value="P:DNA-templated transcription"/>
    <property type="evidence" value="ECO:0007669"/>
    <property type="project" value="TreeGrafter"/>
</dbReference>
<protein>
    <submittedName>
        <fullName evidence="3">Addiction module antitoxin, RelB/DinJ family</fullName>
    </submittedName>
</protein>
<dbReference type="InterPro" id="IPR013321">
    <property type="entry name" value="Arc_rbn_hlx_hlx"/>
</dbReference>
<keyword evidence="2" id="KW-1277">Toxin-antitoxin system</keyword>
<evidence type="ECO:0000313" key="3">
    <source>
        <dbReference type="EMBL" id="SQB97375.1"/>
    </source>
</evidence>
<organism evidence="3 4">
    <name type="scientific">Helicobacter fennelliae</name>
    <dbReference type="NCBI Taxonomy" id="215"/>
    <lineage>
        <taxon>Bacteria</taxon>
        <taxon>Pseudomonadati</taxon>
        <taxon>Campylobacterota</taxon>
        <taxon>Epsilonproteobacteria</taxon>
        <taxon>Campylobacterales</taxon>
        <taxon>Helicobacteraceae</taxon>
        <taxon>Helicobacter</taxon>
    </lineage>
</organism>
<sequence>MQNTKNIRNNNVSVSFKMDRAEKERFEELLKDMGLSLSAAFNIFAKAVIQESAIPFKVKSKGNIPNAETRKAIENIENGVDLEDFTIE</sequence>
<dbReference type="EMBL" id="UAWL01000006">
    <property type="protein sequence ID" value="SQB97375.1"/>
    <property type="molecule type" value="Genomic_DNA"/>
</dbReference>
<dbReference type="Gene3D" id="1.10.1220.10">
    <property type="entry name" value="Met repressor-like"/>
    <property type="match status" value="1"/>
</dbReference>
<proteinExistence type="inferred from homology"/>
<evidence type="ECO:0000256" key="1">
    <source>
        <dbReference type="ARBA" id="ARBA00010562"/>
    </source>
</evidence>
<dbReference type="GO" id="GO:0006355">
    <property type="term" value="P:regulation of DNA-templated transcription"/>
    <property type="evidence" value="ECO:0007669"/>
    <property type="project" value="InterPro"/>
</dbReference>
<accession>A0A2X3BMS0</accession>